<gene>
    <name evidence="1" type="ORF">NRB56_05350</name>
</gene>
<dbReference type="RefSeq" id="WP_194290697.1">
    <property type="nucleotide sequence ID" value="NZ_WEGI01000001.1"/>
</dbReference>
<dbReference type="Proteomes" id="UP000431401">
    <property type="component" value="Unassembled WGS sequence"/>
</dbReference>
<keyword evidence="2" id="KW-1185">Reference proteome</keyword>
<dbReference type="SUPFAM" id="SSF82607">
    <property type="entry name" value="YbaB-like"/>
    <property type="match status" value="1"/>
</dbReference>
<name>A0A7K0DHE6_9NOCA</name>
<evidence type="ECO:0008006" key="3">
    <source>
        <dbReference type="Google" id="ProtNLM"/>
    </source>
</evidence>
<sequence length="119" mass="12896">MSDNDFTASVAEFREQAAEIGRLQDERTRLMGTGTAERRRVTVTVNADGIVIDIKFSSDIGDLEYDEIAAAITEASRHAVADVARQTTALFAPIAVETTGRVGLEETLADIAALRDLNR</sequence>
<evidence type="ECO:0000313" key="1">
    <source>
        <dbReference type="EMBL" id="MQY24981.1"/>
    </source>
</evidence>
<protein>
    <recommendedName>
        <fullName evidence="3">YbaB/EbfC family DNA-binding protein</fullName>
    </recommendedName>
</protein>
<dbReference type="InterPro" id="IPR004401">
    <property type="entry name" value="YbaB/EbfC"/>
</dbReference>
<dbReference type="AlphaFoldDB" id="A0A7K0DHE6"/>
<dbReference type="GO" id="GO:0003677">
    <property type="term" value="F:DNA binding"/>
    <property type="evidence" value="ECO:0007669"/>
    <property type="project" value="InterPro"/>
</dbReference>
<proteinExistence type="predicted"/>
<dbReference type="EMBL" id="WEGI01000001">
    <property type="protein sequence ID" value="MQY24981.1"/>
    <property type="molecule type" value="Genomic_DNA"/>
</dbReference>
<evidence type="ECO:0000313" key="2">
    <source>
        <dbReference type="Proteomes" id="UP000431401"/>
    </source>
</evidence>
<dbReference type="Pfam" id="PF02575">
    <property type="entry name" value="YbaB_DNA_bd"/>
    <property type="match status" value="1"/>
</dbReference>
<accession>A0A7K0DHE6</accession>
<reference evidence="1 2" key="1">
    <citation type="submission" date="2019-10" db="EMBL/GenBank/DDBJ databases">
        <title>Nocardia macrotermitis sp. nov. and Nocardia aurantia sp. nov., isolated from the gut of fungus growing-termite Macrotermes natalensis.</title>
        <authorList>
            <person name="Benndorf R."/>
            <person name="Schwitalla J."/>
            <person name="Martin K."/>
            <person name="De Beer W."/>
            <person name="Kaster A.-K."/>
            <person name="Vollmers J."/>
            <person name="Poulsen M."/>
            <person name="Beemelmanns C."/>
        </authorList>
    </citation>
    <scope>NUCLEOTIDE SEQUENCE [LARGE SCALE GENOMIC DNA]</scope>
    <source>
        <strain evidence="1 2">RB56</strain>
    </source>
</reference>
<dbReference type="Gene3D" id="3.30.1310.10">
    <property type="entry name" value="Nucleoid-associated protein YbaB-like domain"/>
    <property type="match status" value="1"/>
</dbReference>
<comment type="caution">
    <text evidence="1">The sequence shown here is derived from an EMBL/GenBank/DDBJ whole genome shotgun (WGS) entry which is preliminary data.</text>
</comment>
<dbReference type="InterPro" id="IPR036894">
    <property type="entry name" value="YbaB-like_sf"/>
</dbReference>
<organism evidence="1 2">
    <name type="scientific">Nocardia aurantia</name>
    <dbReference type="NCBI Taxonomy" id="2585199"/>
    <lineage>
        <taxon>Bacteria</taxon>
        <taxon>Bacillati</taxon>
        <taxon>Actinomycetota</taxon>
        <taxon>Actinomycetes</taxon>
        <taxon>Mycobacteriales</taxon>
        <taxon>Nocardiaceae</taxon>
        <taxon>Nocardia</taxon>
    </lineage>
</organism>